<organism evidence="1 2">
    <name type="scientific">Silvimonas iriomotensis</name>
    <dbReference type="NCBI Taxonomy" id="449662"/>
    <lineage>
        <taxon>Bacteria</taxon>
        <taxon>Pseudomonadati</taxon>
        <taxon>Pseudomonadota</taxon>
        <taxon>Betaproteobacteria</taxon>
        <taxon>Neisseriales</taxon>
        <taxon>Chitinibacteraceae</taxon>
        <taxon>Silvimonas</taxon>
    </lineage>
</organism>
<dbReference type="Proteomes" id="UP000637267">
    <property type="component" value="Unassembled WGS sequence"/>
</dbReference>
<proteinExistence type="predicted"/>
<evidence type="ECO:0000313" key="2">
    <source>
        <dbReference type="Proteomes" id="UP000637267"/>
    </source>
</evidence>
<protein>
    <submittedName>
        <fullName evidence="1">Uncharacterized protein</fullName>
    </submittedName>
</protein>
<sequence length="119" mass="12811">MIIKRARQRHGRKAWQTAATQQIEQHGLYLVALVMRRDHHIGSGGGKCGVPRTAGCGLNAVTAPLREGDPFYLAVHAEAGGIAVRKRGPVICMCRQAVMHVNGGKLERECAAGGSQKMQ</sequence>
<gene>
    <name evidence="1" type="ORF">GCM10010970_11500</name>
</gene>
<dbReference type="EMBL" id="BMLX01000001">
    <property type="protein sequence ID" value="GGP19616.1"/>
    <property type="molecule type" value="Genomic_DNA"/>
</dbReference>
<comment type="caution">
    <text evidence="1">The sequence shown here is derived from an EMBL/GenBank/DDBJ whole genome shotgun (WGS) entry which is preliminary data.</text>
</comment>
<accession>A0ABQ2P7K0</accession>
<evidence type="ECO:0000313" key="1">
    <source>
        <dbReference type="EMBL" id="GGP19616.1"/>
    </source>
</evidence>
<name>A0ABQ2P7K0_9NEIS</name>
<reference evidence="2" key="1">
    <citation type="journal article" date="2019" name="Int. J. Syst. Evol. Microbiol.">
        <title>The Global Catalogue of Microorganisms (GCM) 10K type strain sequencing project: providing services to taxonomists for standard genome sequencing and annotation.</title>
        <authorList>
            <consortium name="The Broad Institute Genomics Platform"/>
            <consortium name="The Broad Institute Genome Sequencing Center for Infectious Disease"/>
            <person name="Wu L."/>
            <person name="Ma J."/>
        </authorList>
    </citation>
    <scope>NUCLEOTIDE SEQUENCE [LARGE SCALE GENOMIC DNA]</scope>
    <source>
        <strain evidence="2">CGMCC 1.8859</strain>
    </source>
</reference>
<keyword evidence="2" id="KW-1185">Reference proteome</keyword>